<evidence type="ECO:0000313" key="3">
    <source>
        <dbReference type="EMBL" id="MDO8108411.1"/>
    </source>
</evidence>
<reference evidence="3 4" key="1">
    <citation type="submission" date="2023-07" db="EMBL/GenBank/DDBJ databases">
        <title>Description of novel actinomycetes strains, isolated from tidal flat sediment.</title>
        <authorList>
            <person name="Lu C."/>
        </authorList>
    </citation>
    <scope>NUCLEOTIDE SEQUENCE [LARGE SCALE GENOMIC DNA]</scope>
    <source>
        <strain evidence="3 4">SYSU T00b441</strain>
    </source>
</reference>
<dbReference type="PANTHER" id="PTHR48081:SF8">
    <property type="entry name" value="ALPHA_BETA HYDROLASE FOLD-3 DOMAIN-CONTAINING PROTEIN-RELATED"/>
    <property type="match status" value="1"/>
</dbReference>
<feature type="domain" description="Alpha/beta hydrolase fold-3" evidence="2">
    <location>
        <begin position="75"/>
        <end position="290"/>
    </location>
</feature>
<dbReference type="Gene3D" id="3.40.50.1820">
    <property type="entry name" value="alpha/beta hydrolase"/>
    <property type="match status" value="1"/>
</dbReference>
<dbReference type="PANTHER" id="PTHR48081">
    <property type="entry name" value="AB HYDROLASE SUPERFAMILY PROTEIN C4A8.06C"/>
    <property type="match status" value="1"/>
</dbReference>
<dbReference type="SUPFAM" id="SSF53474">
    <property type="entry name" value="alpha/beta-Hydrolases"/>
    <property type="match status" value="1"/>
</dbReference>
<dbReference type="RefSeq" id="WP_304602112.1">
    <property type="nucleotide sequence ID" value="NZ_JAUQYP010000002.1"/>
</dbReference>
<sequence>MPLEPTLAARLPLLDDLTTWDPQDPKDVARIRQWERDTEPYEGPDVPTRDVQLTAGASHFRVRVYGAGAGTDPCLVWVHGGAFAFGDLEMNEADLVSRELVARTGGVVVSVDYSLVPHVTYPVPHRQVAAAVRWAVEHAAELGVDPRRVSLGGASAGGALSLAAARELHAAGGVEPACLVLAYPVAHHRWRTDPEQERLMTGLPPLVRFPPEAIAGINDDYVASHDDPRWAFVDLDPDGPVAAVTGLPPALVLVCEYDDLRTSAELLVEQAADAGWPVERRLCAGMLHGHLNRTPVLDEVAASLDAIARVVREGTIDSRRV</sequence>
<evidence type="ECO:0000259" key="2">
    <source>
        <dbReference type="Pfam" id="PF07859"/>
    </source>
</evidence>
<gene>
    <name evidence="3" type="ORF">Q6348_14525</name>
</gene>
<dbReference type="GO" id="GO:0016787">
    <property type="term" value="F:hydrolase activity"/>
    <property type="evidence" value="ECO:0007669"/>
    <property type="project" value="UniProtKB-KW"/>
</dbReference>
<organism evidence="3 4">
    <name type="scientific">Actinotalea lenta</name>
    <dbReference type="NCBI Taxonomy" id="3064654"/>
    <lineage>
        <taxon>Bacteria</taxon>
        <taxon>Bacillati</taxon>
        <taxon>Actinomycetota</taxon>
        <taxon>Actinomycetes</taxon>
        <taxon>Micrococcales</taxon>
        <taxon>Cellulomonadaceae</taxon>
        <taxon>Actinotalea</taxon>
    </lineage>
</organism>
<protein>
    <submittedName>
        <fullName evidence="3">Alpha/beta hydrolase fold domain-containing protein</fullName>
    </submittedName>
</protein>
<name>A0ABT9DCZ6_9CELL</name>
<dbReference type="InterPro" id="IPR013094">
    <property type="entry name" value="AB_hydrolase_3"/>
</dbReference>
<dbReference type="Pfam" id="PF07859">
    <property type="entry name" value="Abhydrolase_3"/>
    <property type="match status" value="1"/>
</dbReference>
<keyword evidence="4" id="KW-1185">Reference proteome</keyword>
<comment type="caution">
    <text evidence="3">The sequence shown here is derived from an EMBL/GenBank/DDBJ whole genome shotgun (WGS) entry which is preliminary data.</text>
</comment>
<dbReference type="InterPro" id="IPR050300">
    <property type="entry name" value="GDXG_lipolytic_enzyme"/>
</dbReference>
<keyword evidence="1 3" id="KW-0378">Hydrolase</keyword>
<evidence type="ECO:0000256" key="1">
    <source>
        <dbReference type="ARBA" id="ARBA00022801"/>
    </source>
</evidence>
<dbReference type="EMBL" id="JAUQYP010000002">
    <property type="protein sequence ID" value="MDO8108411.1"/>
    <property type="molecule type" value="Genomic_DNA"/>
</dbReference>
<proteinExistence type="predicted"/>
<accession>A0ABT9DCZ6</accession>
<dbReference type="Proteomes" id="UP001232536">
    <property type="component" value="Unassembled WGS sequence"/>
</dbReference>
<dbReference type="InterPro" id="IPR029058">
    <property type="entry name" value="AB_hydrolase_fold"/>
</dbReference>
<evidence type="ECO:0000313" key="4">
    <source>
        <dbReference type="Proteomes" id="UP001232536"/>
    </source>
</evidence>